<protein>
    <submittedName>
        <fullName evidence="1">Uncharacterized protein</fullName>
    </submittedName>
</protein>
<sequence>MLPKHRRELYFFESTSMEESKGAFVRRNYGNYRNRNEKVLDPSKSGICDKTEVASGRFRRQVGAEVETAAAGALCG</sequence>
<dbReference type="EMBL" id="KQ976403">
    <property type="protein sequence ID" value="KYM92203.1"/>
    <property type="molecule type" value="Genomic_DNA"/>
</dbReference>
<evidence type="ECO:0000313" key="1">
    <source>
        <dbReference type="EMBL" id="KYM92203.1"/>
    </source>
</evidence>
<dbReference type="Proteomes" id="UP000078540">
    <property type="component" value="Unassembled WGS sequence"/>
</dbReference>
<proteinExistence type="predicted"/>
<accession>A0A195BW58</accession>
<name>A0A195BW58_9HYME</name>
<organism evidence="1 2">
    <name type="scientific">Atta colombica</name>
    <dbReference type="NCBI Taxonomy" id="520822"/>
    <lineage>
        <taxon>Eukaryota</taxon>
        <taxon>Metazoa</taxon>
        <taxon>Ecdysozoa</taxon>
        <taxon>Arthropoda</taxon>
        <taxon>Hexapoda</taxon>
        <taxon>Insecta</taxon>
        <taxon>Pterygota</taxon>
        <taxon>Neoptera</taxon>
        <taxon>Endopterygota</taxon>
        <taxon>Hymenoptera</taxon>
        <taxon>Apocrita</taxon>
        <taxon>Aculeata</taxon>
        <taxon>Formicoidea</taxon>
        <taxon>Formicidae</taxon>
        <taxon>Myrmicinae</taxon>
        <taxon>Atta</taxon>
    </lineage>
</organism>
<evidence type="ECO:0000313" key="2">
    <source>
        <dbReference type="Proteomes" id="UP000078540"/>
    </source>
</evidence>
<dbReference type="AlphaFoldDB" id="A0A195BW58"/>
<gene>
    <name evidence="1" type="ORF">ALC53_01266</name>
</gene>
<reference evidence="1 2" key="1">
    <citation type="submission" date="2015-09" db="EMBL/GenBank/DDBJ databases">
        <title>Atta colombica WGS genome.</title>
        <authorList>
            <person name="Nygaard S."/>
            <person name="Hu H."/>
            <person name="Boomsma J."/>
            <person name="Zhang G."/>
        </authorList>
    </citation>
    <scope>NUCLEOTIDE SEQUENCE [LARGE SCALE GENOMIC DNA]</scope>
    <source>
        <strain evidence="1">Treedump-2</strain>
        <tissue evidence="1">Whole body</tissue>
    </source>
</reference>
<keyword evidence="2" id="KW-1185">Reference proteome</keyword>